<evidence type="ECO:0000313" key="2">
    <source>
        <dbReference type="Proteomes" id="UP000814140"/>
    </source>
</evidence>
<reference evidence="1" key="2">
    <citation type="journal article" date="2022" name="New Phytol.">
        <title>Evolutionary transition to the ectomycorrhizal habit in the genomes of a hyperdiverse lineage of mushroom-forming fungi.</title>
        <authorList>
            <person name="Looney B."/>
            <person name="Miyauchi S."/>
            <person name="Morin E."/>
            <person name="Drula E."/>
            <person name="Courty P.E."/>
            <person name="Kohler A."/>
            <person name="Kuo A."/>
            <person name="LaButti K."/>
            <person name="Pangilinan J."/>
            <person name="Lipzen A."/>
            <person name="Riley R."/>
            <person name="Andreopoulos W."/>
            <person name="He G."/>
            <person name="Johnson J."/>
            <person name="Nolan M."/>
            <person name="Tritt A."/>
            <person name="Barry K.W."/>
            <person name="Grigoriev I.V."/>
            <person name="Nagy L.G."/>
            <person name="Hibbett D."/>
            <person name="Henrissat B."/>
            <person name="Matheny P.B."/>
            <person name="Labbe J."/>
            <person name="Martin F.M."/>
        </authorList>
    </citation>
    <scope>NUCLEOTIDE SEQUENCE</scope>
    <source>
        <strain evidence="1">HHB10654</strain>
    </source>
</reference>
<dbReference type="Proteomes" id="UP000814140">
    <property type="component" value="Unassembled WGS sequence"/>
</dbReference>
<name>A0ACB8SQP8_9AGAM</name>
<comment type="caution">
    <text evidence="1">The sequence shown here is derived from an EMBL/GenBank/DDBJ whole genome shotgun (WGS) entry which is preliminary data.</text>
</comment>
<keyword evidence="2" id="KW-1185">Reference proteome</keyword>
<sequence length="758" mass="81654">MARKKAAAEKKGNAGLTPAQKGALTRKANAEKKAQLLAEAKKAQKDATTKARHAKGCNAGEPAQGKTTRKRARSPEAPEDNATNKRKSGKRSTAPKELDLPFVIPNTNDEDDGRYAQPKTSSHSKAAKQRSQRKKSKVTHGSDDESTDSEDSVKYISDRADRERALNKESGDDSNSDEDVDSNSVSADVEGDDIWDTDGMPVKSTAAGHGGNDEPAPFKKTTKPQMEQFNIATPHWKTPRPRELSASPAFQGHSSHEEAAGIEMAGGEGAESTQTDDPTPAHEMAPAAKSKPRARPTAFMRPNDVDASVGTQGSPGGGEGRQPPGDGTRDMTSRRDAPQALRLATPAGIVDRTPPPPVNPPMRTASQTQGSQRCGGSGSERPRQRGEHNAAPAKESRPGAGAKRSPVDIGAAPTASQPVIQQGPTAGSSLVNFGADAEDEAHSTDSDGKTLAKDEEETKPLTGNEDLGPTGWPLWTDVTLPSSGEKMKIRDQTSPIVQKAISITNKIEMPRFMCFDSAFPLADRRPFLLAAAVARSAKSIGPTADFIAKRVESDDEYAAGISVIPEYRMSNFRGKVKDLADSGVKAGYKFSRFPDNKFSETIGKLLKEHSYIYPGNPLTEVYEEGRPYCHEAIIEVLRGVLFGAKPLVKFSRENFLNKSGKPQMPQSLVALAATAEQAALKVYQLGETAVKIDFDSNIFETTFSVHMETLEELREEDEEVYQMIMEHLYEQASGASTRSMARSGGSKIREGFMASGKH</sequence>
<accession>A0ACB8SQP8</accession>
<proteinExistence type="predicted"/>
<protein>
    <submittedName>
        <fullName evidence="1">Uncharacterized protein</fullName>
    </submittedName>
</protein>
<dbReference type="EMBL" id="MU277237">
    <property type="protein sequence ID" value="KAI0058290.1"/>
    <property type="molecule type" value="Genomic_DNA"/>
</dbReference>
<evidence type="ECO:0000313" key="1">
    <source>
        <dbReference type="EMBL" id="KAI0058290.1"/>
    </source>
</evidence>
<organism evidence="1 2">
    <name type="scientific">Artomyces pyxidatus</name>
    <dbReference type="NCBI Taxonomy" id="48021"/>
    <lineage>
        <taxon>Eukaryota</taxon>
        <taxon>Fungi</taxon>
        <taxon>Dikarya</taxon>
        <taxon>Basidiomycota</taxon>
        <taxon>Agaricomycotina</taxon>
        <taxon>Agaricomycetes</taxon>
        <taxon>Russulales</taxon>
        <taxon>Auriscalpiaceae</taxon>
        <taxon>Artomyces</taxon>
    </lineage>
</organism>
<reference evidence="1" key="1">
    <citation type="submission" date="2021-03" db="EMBL/GenBank/DDBJ databases">
        <authorList>
            <consortium name="DOE Joint Genome Institute"/>
            <person name="Ahrendt S."/>
            <person name="Looney B.P."/>
            <person name="Miyauchi S."/>
            <person name="Morin E."/>
            <person name="Drula E."/>
            <person name="Courty P.E."/>
            <person name="Chicoki N."/>
            <person name="Fauchery L."/>
            <person name="Kohler A."/>
            <person name="Kuo A."/>
            <person name="Labutti K."/>
            <person name="Pangilinan J."/>
            <person name="Lipzen A."/>
            <person name="Riley R."/>
            <person name="Andreopoulos W."/>
            <person name="He G."/>
            <person name="Johnson J."/>
            <person name="Barry K.W."/>
            <person name="Grigoriev I.V."/>
            <person name="Nagy L."/>
            <person name="Hibbett D."/>
            <person name="Henrissat B."/>
            <person name="Matheny P.B."/>
            <person name="Labbe J."/>
            <person name="Martin F."/>
        </authorList>
    </citation>
    <scope>NUCLEOTIDE SEQUENCE</scope>
    <source>
        <strain evidence="1">HHB10654</strain>
    </source>
</reference>
<gene>
    <name evidence="1" type="ORF">BV25DRAFT_1919490</name>
</gene>